<gene>
    <name evidence="1" type="ORF">PVE_P0116</name>
</gene>
<organism evidence="1 2">
    <name type="scientific">Pseudomonas veronii 1YdBTEX2</name>
    <dbReference type="NCBI Taxonomy" id="1295141"/>
    <lineage>
        <taxon>Bacteria</taxon>
        <taxon>Pseudomonadati</taxon>
        <taxon>Pseudomonadota</taxon>
        <taxon>Gammaproteobacteria</taxon>
        <taxon>Pseudomonadales</taxon>
        <taxon>Pseudomonadaceae</taxon>
        <taxon>Pseudomonas</taxon>
    </lineage>
</organism>
<evidence type="ECO:0000313" key="2">
    <source>
        <dbReference type="Proteomes" id="UP000245431"/>
    </source>
</evidence>
<proteinExistence type="predicted"/>
<dbReference type="AlphaFoldDB" id="A0A1D3K9X7"/>
<accession>A0A1D3K9X7</accession>
<evidence type="ECO:0000313" key="1">
    <source>
        <dbReference type="EMBL" id="SBW85159.1"/>
    </source>
</evidence>
<keyword evidence="1" id="KW-0614">Plasmid</keyword>
<protein>
    <submittedName>
        <fullName evidence="1">Uncharacterized protein</fullName>
    </submittedName>
</protein>
<sequence length="336" mass="37259">MDLIDAVTPPAPVAHPCKLGRGLSEHPAKVEARYVKPYDTSIVCACTGKEFAHIPYPPKHRQTSFIRRIADEYVAAPSIIRTLKAQNAFQPVDQVNGLLMKKPIKREHRATRAILVLESPWELDEHDSNRTSVVPFIEGVAKYAGDTEVYHANFYDKRSFDKALALLCRSRADNTLVYIAAHGAKGKVAGVKIEELIFAIGALSRASNINGLMIGSCFVGHDTDMMEVFMEGTFMKWCAGYGSSCDWLAGTMIDCAILAQMLELNDEDLADRELLVDCLAGALSPFSRRFVIGGDRNDEGVALEDSIKFVVQPSGRGHRAKEVTDEVLRDYELYQY</sequence>
<dbReference type="Proteomes" id="UP000245431">
    <property type="component" value="Plasmid PVE_plasmid"/>
</dbReference>
<dbReference type="EMBL" id="LT599585">
    <property type="protein sequence ID" value="SBW85159.1"/>
    <property type="molecule type" value="Genomic_DNA"/>
</dbReference>
<reference evidence="2" key="1">
    <citation type="submission" date="2016-07" db="EMBL/GenBank/DDBJ databases">
        <authorList>
            <person name="Florea S."/>
            <person name="Webb J.S."/>
            <person name="Jaromczyk J."/>
            <person name="Schardl C.L."/>
        </authorList>
    </citation>
    <scope>NUCLEOTIDE SEQUENCE [LARGE SCALE GENOMIC DNA]</scope>
    <source>
        <strain evidence="2">1YdBTEX2</strain>
        <plasmid evidence="2">Plasmid pve_Plasmid</plasmid>
    </source>
</reference>
<name>A0A1D3K9X7_PSEVE</name>
<geneLocation type="plasmid" evidence="2">
    <name>pve_Plasmid</name>
</geneLocation>